<dbReference type="InterPro" id="IPR010982">
    <property type="entry name" value="Lambda_DNA-bd_dom_sf"/>
</dbReference>
<reference evidence="2 3" key="1">
    <citation type="submission" date="2024-06" db="EMBL/GenBank/DDBJ databases">
        <title>Genomic Encyclopedia of Type Strains, Phase IV (KMG-IV): sequencing the most valuable type-strain genomes for metagenomic binning, comparative biology and taxonomic classification.</title>
        <authorList>
            <person name="Goeker M."/>
        </authorList>
    </citation>
    <scope>NUCLEOTIDE SEQUENCE [LARGE SCALE GENOMIC DNA]</scope>
    <source>
        <strain evidence="2 3">DSM 28303</strain>
    </source>
</reference>
<dbReference type="Pfam" id="PF13443">
    <property type="entry name" value="HTH_26"/>
    <property type="match status" value="1"/>
</dbReference>
<name>A0ABV2FFM2_9STRE</name>
<dbReference type="SUPFAM" id="SSF47413">
    <property type="entry name" value="lambda repressor-like DNA-binding domains"/>
    <property type="match status" value="1"/>
</dbReference>
<accession>A0ABV2FFM2</accession>
<dbReference type="RefSeq" id="WP_354364115.1">
    <property type="nucleotide sequence ID" value="NZ_JBEPLO010000003.1"/>
</dbReference>
<dbReference type="InterPro" id="IPR001387">
    <property type="entry name" value="Cro/C1-type_HTH"/>
</dbReference>
<evidence type="ECO:0000313" key="2">
    <source>
        <dbReference type="EMBL" id="MET3557357.1"/>
    </source>
</evidence>
<keyword evidence="3" id="KW-1185">Reference proteome</keyword>
<organism evidence="2 3">
    <name type="scientific">Streptococcus rupicaprae</name>
    <dbReference type="NCBI Taxonomy" id="759619"/>
    <lineage>
        <taxon>Bacteria</taxon>
        <taxon>Bacillati</taxon>
        <taxon>Bacillota</taxon>
        <taxon>Bacilli</taxon>
        <taxon>Lactobacillales</taxon>
        <taxon>Streptococcaceae</taxon>
        <taxon>Streptococcus</taxon>
    </lineage>
</organism>
<feature type="domain" description="HTH cro/C1-type" evidence="1">
    <location>
        <begin position="7"/>
        <end position="65"/>
    </location>
</feature>
<evidence type="ECO:0000259" key="1">
    <source>
        <dbReference type="Pfam" id="PF13443"/>
    </source>
</evidence>
<dbReference type="Proteomes" id="UP001549122">
    <property type="component" value="Unassembled WGS sequence"/>
</dbReference>
<proteinExistence type="predicted"/>
<gene>
    <name evidence="2" type="ORF">ABID29_000466</name>
</gene>
<comment type="caution">
    <text evidence="2">The sequence shown here is derived from an EMBL/GenBank/DDBJ whole genome shotgun (WGS) entry which is preliminary data.</text>
</comment>
<keyword evidence="2" id="KW-0238">DNA-binding</keyword>
<sequence length="75" mass="8640">MISYEPLWQTMADRGVSQYKLLKSGIDNKTLDGLKKNKNITLLTLEKLYNILDCTPNDIVTFIPEIEKTYDQSQS</sequence>
<dbReference type="GO" id="GO:0003677">
    <property type="term" value="F:DNA binding"/>
    <property type="evidence" value="ECO:0007669"/>
    <property type="project" value="UniProtKB-KW"/>
</dbReference>
<dbReference type="EMBL" id="JBEPLO010000003">
    <property type="protein sequence ID" value="MET3557357.1"/>
    <property type="molecule type" value="Genomic_DNA"/>
</dbReference>
<evidence type="ECO:0000313" key="3">
    <source>
        <dbReference type="Proteomes" id="UP001549122"/>
    </source>
</evidence>
<protein>
    <submittedName>
        <fullName evidence="2">DNA-binding Xre family transcriptional regulator</fullName>
    </submittedName>
</protein>
<dbReference type="Gene3D" id="1.10.260.40">
    <property type="entry name" value="lambda repressor-like DNA-binding domains"/>
    <property type="match status" value="1"/>
</dbReference>